<keyword evidence="1" id="KW-0575">Peroxidase</keyword>
<dbReference type="SUPFAM" id="SSF48113">
    <property type="entry name" value="Heme-dependent peroxidases"/>
    <property type="match status" value="1"/>
</dbReference>
<dbReference type="EMBL" id="JOJR01000651">
    <property type="protein sequence ID" value="RCN35543.1"/>
    <property type="molecule type" value="Genomic_DNA"/>
</dbReference>
<comment type="caution">
    <text evidence="2">The sequence shown here is derived from an EMBL/GenBank/DDBJ whole genome shotgun (WGS) entry which is preliminary data.</text>
</comment>
<dbReference type="GO" id="GO:0020037">
    <property type="term" value="F:heme binding"/>
    <property type="evidence" value="ECO:0007669"/>
    <property type="project" value="InterPro"/>
</dbReference>
<dbReference type="AlphaFoldDB" id="A0A368FTQ4"/>
<gene>
    <name evidence="2" type="ORF">ANCCAN_18600</name>
</gene>
<dbReference type="InterPro" id="IPR037120">
    <property type="entry name" value="Haem_peroxidase_sf_animal"/>
</dbReference>
<keyword evidence="3" id="KW-1185">Reference proteome</keyword>
<dbReference type="PANTHER" id="PTHR11475:SF51">
    <property type="entry name" value="SHKT DOMAIN-CONTAINING PROTEIN"/>
    <property type="match status" value="1"/>
</dbReference>
<dbReference type="Pfam" id="PF03098">
    <property type="entry name" value="An_peroxidase"/>
    <property type="match status" value="1"/>
</dbReference>
<dbReference type="PROSITE" id="PS50292">
    <property type="entry name" value="PEROXIDASE_3"/>
    <property type="match status" value="1"/>
</dbReference>
<protein>
    <submittedName>
        <fullName evidence="2">Uncharacterized protein</fullName>
    </submittedName>
</protein>
<evidence type="ECO:0000256" key="1">
    <source>
        <dbReference type="ARBA" id="ARBA00022559"/>
    </source>
</evidence>
<evidence type="ECO:0000313" key="2">
    <source>
        <dbReference type="EMBL" id="RCN35543.1"/>
    </source>
</evidence>
<dbReference type="InterPro" id="IPR019791">
    <property type="entry name" value="Haem_peroxidase_animal"/>
</dbReference>
<evidence type="ECO:0000313" key="3">
    <source>
        <dbReference type="Proteomes" id="UP000252519"/>
    </source>
</evidence>
<organism evidence="2 3">
    <name type="scientific">Ancylostoma caninum</name>
    <name type="common">Dog hookworm</name>
    <dbReference type="NCBI Taxonomy" id="29170"/>
    <lineage>
        <taxon>Eukaryota</taxon>
        <taxon>Metazoa</taxon>
        <taxon>Ecdysozoa</taxon>
        <taxon>Nematoda</taxon>
        <taxon>Chromadorea</taxon>
        <taxon>Rhabditida</taxon>
        <taxon>Rhabditina</taxon>
        <taxon>Rhabditomorpha</taxon>
        <taxon>Strongyloidea</taxon>
        <taxon>Ancylostomatidae</taxon>
        <taxon>Ancylostomatinae</taxon>
        <taxon>Ancylostoma</taxon>
    </lineage>
</organism>
<reference evidence="2 3" key="1">
    <citation type="submission" date="2014-10" db="EMBL/GenBank/DDBJ databases">
        <title>Draft genome of the hookworm Ancylostoma caninum.</title>
        <authorList>
            <person name="Mitreva M."/>
        </authorList>
    </citation>
    <scope>NUCLEOTIDE SEQUENCE [LARGE SCALE GENOMIC DNA]</scope>
    <source>
        <strain evidence="2 3">Baltimore</strain>
    </source>
</reference>
<dbReference type="PANTHER" id="PTHR11475">
    <property type="entry name" value="OXIDASE/PEROXIDASE"/>
    <property type="match status" value="1"/>
</dbReference>
<keyword evidence="1" id="KW-0560">Oxidoreductase</keyword>
<dbReference type="GO" id="GO:0005615">
    <property type="term" value="C:extracellular space"/>
    <property type="evidence" value="ECO:0007669"/>
    <property type="project" value="TreeGrafter"/>
</dbReference>
<dbReference type="Gene3D" id="1.10.640.10">
    <property type="entry name" value="Haem peroxidase domain superfamily, animal type"/>
    <property type="match status" value="1"/>
</dbReference>
<proteinExistence type="predicted"/>
<dbReference type="OrthoDB" id="5847667at2759"/>
<accession>A0A368FTQ4</accession>
<dbReference type="GO" id="GO:0004601">
    <property type="term" value="F:peroxidase activity"/>
    <property type="evidence" value="ECO:0007669"/>
    <property type="project" value="UniProtKB-KW"/>
</dbReference>
<dbReference type="Proteomes" id="UP000252519">
    <property type="component" value="Unassembled WGS sequence"/>
</dbReference>
<dbReference type="InterPro" id="IPR010255">
    <property type="entry name" value="Haem_peroxidase_sf"/>
</dbReference>
<sequence>MRVKPSSSVLTQFFLEISRIATSDTSHRKTLSINDVRNSNANFNCAPTQMAPNCNKNLCYHLRFRTFDGTCNNLDRPMSGSAFSALMRLKAPMYDNGLNAPTCELRSLLTWSAP</sequence>
<name>A0A368FTQ4_ANCCA</name>
<dbReference type="STRING" id="29170.A0A368FTQ4"/>
<dbReference type="GO" id="GO:0006979">
    <property type="term" value="P:response to oxidative stress"/>
    <property type="evidence" value="ECO:0007669"/>
    <property type="project" value="InterPro"/>
</dbReference>